<accession>A0AAE6Y4B1</accession>
<evidence type="ECO:0000313" key="2">
    <source>
        <dbReference type="EMBL" id="OOQ55060.1"/>
    </source>
</evidence>
<dbReference type="EMBL" id="LHQL01000001">
    <property type="protein sequence ID" value="OOQ55060.1"/>
    <property type="molecule type" value="Genomic_DNA"/>
</dbReference>
<dbReference type="Proteomes" id="UP000502504">
    <property type="component" value="Chromosome"/>
</dbReference>
<name>A0AAE6Y4B1_STRAT</name>
<evidence type="ECO:0000313" key="4">
    <source>
        <dbReference type="Proteomes" id="UP000190306"/>
    </source>
</evidence>
<feature type="region of interest" description="Disordered" evidence="1">
    <location>
        <begin position="1"/>
        <end position="25"/>
    </location>
</feature>
<organism evidence="3 5">
    <name type="scientific">Streptomyces antibioticus</name>
    <dbReference type="NCBI Taxonomy" id="1890"/>
    <lineage>
        <taxon>Bacteria</taxon>
        <taxon>Bacillati</taxon>
        <taxon>Actinomycetota</taxon>
        <taxon>Actinomycetes</taxon>
        <taxon>Kitasatosporales</taxon>
        <taxon>Streptomycetaceae</taxon>
        <taxon>Streptomyces</taxon>
    </lineage>
</organism>
<keyword evidence="4" id="KW-1185">Reference proteome</keyword>
<reference evidence="3 5" key="2">
    <citation type="submission" date="2020-03" db="EMBL/GenBank/DDBJ databases">
        <title>Is there a link between lipid content and antibiotic production in Streptomyces?</title>
        <authorList>
            <person name="David M."/>
            <person name="Lejeune C."/>
            <person name="Abreu S."/>
            <person name="Thibessard A."/>
            <person name="Leblond P."/>
            <person name="Chaminade P."/>
            <person name="Virolle M.-J."/>
        </authorList>
    </citation>
    <scope>NUCLEOTIDE SEQUENCE [LARGE SCALE GENOMIC DNA]</scope>
    <source>
        <strain evidence="3 5">DSM 41481</strain>
    </source>
</reference>
<dbReference type="EMBL" id="CP050692">
    <property type="protein sequence ID" value="QIT42700.1"/>
    <property type="molecule type" value="Genomic_DNA"/>
</dbReference>
<sequence length="211" mass="22790">MERTTGTAPPTARDRGTLRPVEAGPGVFEHSATDRRLAVERWLLSTLPDPRGREVARKQWREMGAAMLPLGGLVSAVRIPARLVHAVAGTAVPADVDEFLEHALDGGPVICVLHGGRRYYALVPGGMPRTWHDAAEEWRASEVDCLGRDALLGVPPVTRVDHDPATWASYWSVPMASAGELCAPLSVARLIATGVHRLGEEAEPTSMREVK</sequence>
<evidence type="ECO:0000256" key="1">
    <source>
        <dbReference type="SAM" id="MobiDB-lite"/>
    </source>
</evidence>
<evidence type="ECO:0000313" key="5">
    <source>
        <dbReference type="Proteomes" id="UP000502504"/>
    </source>
</evidence>
<reference evidence="2 4" key="1">
    <citation type="submission" date="2015-07" db="EMBL/GenBank/DDBJ databases">
        <title>Draft Genome Sequence of Streptomyces antibioticus, IMRU 3720 reveals insights in the evolution of actinomycin biosynthetic gene clusters in Streptomyces.</title>
        <authorList>
            <person name="Crnovcic I."/>
            <person name="Ruckert C."/>
            <person name="Kalinowksi J."/>
            <person name="Keller U."/>
        </authorList>
    </citation>
    <scope>NUCLEOTIDE SEQUENCE [LARGE SCALE GENOMIC DNA]</scope>
    <source>
        <strain evidence="2 4">DSM 41481</strain>
    </source>
</reference>
<gene>
    <name evidence="2" type="ORF">AFM16_03295</name>
    <name evidence="3" type="ORF">HCX60_03495</name>
</gene>
<protein>
    <submittedName>
        <fullName evidence="3">Uncharacterized protein</fullName>
    </submittedName>
</protein>
<dbReference type="Proteomes" id="UP000190306">
    <property type="component" value="Chromosome"/>
</dbReference>
<dbReference type="RefSeq" id="WP_078632260.1">
    <property type="nucleotide sequence ID" value="NZ_CM007717.1"/>
</dbReference>
<dbReference type="AlphaFoldDB" id="A0AAE6Y4B1"/>
<evidence type="ECO:0000313" key="3">
    <source>
        <dbReference type="EMBL" id="QIT42700.1"/>
    </source>
</evidence>
<proteinExistence type="predicted"/>